<sequence>MKTLKRLIFGDKVTLPPKVKQRMKEYKRKGEFYIHFFCKIEYKGHYYYNASYGKWNFLIVREDGEVPPLSEIESVLWMANTTDAMAMTITTLGKRWAKDTTRYHERMLTLLNRIDHQMRNTMPQEIREALDAFFEVSRTFIQSQEVIKENYQKGKAFLDYITKTYILTEEKYHELSKYKHEMWKAAYLSTKLQMDTYEKREKLIQYLVSNVSISSFRLWLTVRELKYHHKKLADPKKRIAWEIEALEPYHDELIHKAGEKGYRTQIDVQDFEEKVLPNARNPK</sequence>
<dbReference type="RefSeq" id="WP_108026823.1">
    <property type="nucleotide sequence ID" value="NZ_QBKR01000052.1"/>
</dbReference>
<reference evidence="1 2" key="1">
    <citation type="submission" date="2018-04" db="EMBL/GenBank/DDBJ databases">
        <title>Genomic Encyclopedia of Archaeal and Bacterial Type Strains, Phase II (KMG-II): from individual species to whole genera.</title>
        <authorList>
            <person name="Goeker M."/>
        </authorList>
    </citation>
    <scope>NUCLEOTIDE SEQUENCE [LARGE SCALE GENOMIC DNA]</scope>
    <source>
        <strain evidence="1 2">DSM 45787</strain>
    </source>
</reference>
<proteinExistence type="predicted"/>
<gene>
    <name evidence="1" type="ORF">C8P63_1526</name>
</gene>
<organism evidence="1 2">
    <name type="scientific">Melghirimyces profundicolus</name>
    <dbReference type="NCBI Taxonomy" id="1242148"/>
    <lineage>
        <taxon>Bacteria</taxon>
        <taxon>Bacillati</taxon>
        <taxon>Bacillota</taxon>
        <taxon>Bacilli</taxon>
        <taxon>Bacillales</taxon>
        <taxon>Thermoactinomycetaceae</taxon>
        <taxon>Melghirimyces</taxon>
    </lineage>
</organism>
<accession>A0A2T6AU89</accession>
<evidence type="ECO:0000313" key="2">
    <source>
        <dbReference type="Proteomes" id="UP000244240"/>
    </source>
</evidence>
<comment type="caution">
    <text evidence="1">The sequence shown here is derived from an EMBL/GenBank/DDBJ whole genome shotgun (WGS) entry which is preliminary data.</text>
</comment>
<dbReference type="OrthoDB" id="2808511at2"/>
<keyword evidence="2" id="KW-1185">Reference proteome</keyword>
<name>A0A2T6AU89_9BACL</name>
<protein>
    <submittedName>
        <fullName evidence="1">Uncharacterized protein</fullName>
    </submittedName>
</protein>
<dbReference type="EMBL" id="QBKR01000052">
    <property type="protein sequence ID" value="PTX47375.1"/>
    <property type="molecule type" value="Genomic_DNA"/>
</dbReference>
<evidence type="ECO:0000313" key="1">
    <source>
        <dbReference type="EMBL" id="PTX47375.1"/>
    </source>
</evidence>
<dbReference type="AlphaFoldDB" id="A0A2T6AU89"/>
<dbReference type="Proteomes" id="UP000244240">
    <property type="component" value="Unassembled WGS sequence"/>
</dbReference>